<gene>
    <name evidence="2" type="ORF">K460DRAFT_396924</name>
</gene>
<name>A0A9P4GE21_9PLEO</name>
<dbReference type="RefSeq" id="XP_040786235.1">
    <property type="nucleotide sequence ID" value="XM_040936130.1"/>
</dbReference>
<proteinExistence type="predicted"/>
<accession>A0A9P4GE21</accession>
<dbReference type="AlphaFoldDB" id="A0A9P4GE21"/>
<comment type="caution">
    <text evidence="2">The sequence shown here is derived from an EMBL/GenBank/DDBJ whole genome shotgun (WGS) entry which is preliminary data.</text>
</comment>
<evidence type="ECO:0000313" key="2">
    <source>
        <dbReference type="EMBL" id="KAF1843672.1"/>
    </source>
</evidence>
<organism evidence="2 3">
    <name type="scientific">Cucurbitaria berberidis CBS 394.84</name>
    <dbReference type="NCBI Taxonomy" id="1168544"/>
    <lineage>
        <taxon>Eukaryota</taxon>
        <taxon>Fungi</taxon>
        <taxon>Dikarya</taxon>
        <taxon>Ascomycota</taxon>
        <taxon>Pezizomycotina</taxon>
        <taxon>Dothideomycetes</taxon>
        <taxon>Pleosporomycetidae</taxon>
        <taxon>Pleosporales</taxon>
        <taxon>Pleosporineae</taxon>
        <taxon>Cucurbitariaceae</taxon>
        <taxon>Cucurbitaria</taxon>
    </lineage>
</organism>
<evidence type="ECO:0000313" key="3">
    <source>
        <dbReference type="Proteomes" id="UP000800039"/>
    </source>
</evidence>
<protein>
    <submittedName>
        <fullName evidence="2">Uncharacterized protein</fullName>
    </submittedName>
</protein>
<reference evidence="2" key="1">
    <citation type="submission" date="2020-01" db="EMBL/GenBank/DDBJ databases">
        <authorList>
            <consortium name="DOE Joint Genome Institute"/>
            <person name="Haridas S."/>
            <person name="Albert R."/>
            <person name="Binder M."/>
            <person name="Bloem J."/>
            <person name="Labutti K."/>
            <person name="Salamov A."/>
            <person name="Andreopoulos B."/>
            <person name="Baker S.E."/>
            <person name="Barry K."/>
            <person name="Bills G."/>
            <person name="Bluhm B.H."/>
            <person name="Cannon C."/>
            <person name="Castanera R."/>
            <person name="Culley D.E."/>
            <person name="Daum C."/>
            <person name="Ezra D."/>
            <person name="Gonzalez J.B."/>
            <person name="Henrissat B."/>
            <person name="Kuo A."/>
            <person name="Liang C."/>
            <person name="Lipzen A."/>
            <person name="Lutzoni F."/>
            <person name="Magnuson J."/>
            <person name="Mondo S."/>
            <person name="Nolan M."/>
            <person name="Ohm R."/>
            <person name="Pangilinan J."/>
            <person name="Park H.-J."/>
            <person name="Ramirez L."/>
            <person name="Alfaro M."/>
            <person name="Sun H."/>
            <person name="Tritt A."/>
            <person name="Yoshinaga Y."/>
            <person name="Zwiers L.-H."/>
            <person name="Turgeon B.G."/>
            <person name="Goodwin S.B."/>
            <person name="Spatafora J.W."/>
            <person name="Crous P.W."/>
            <person name="Grigoriev I.V."/>
        </authorList>
    </citation>
    <scope>NUCLEOTIDE SEQUENCE</scope>
    <source>
        <strain evidence="2">CBS 394.84</strain>
    </source>
</reference>
<feature type="region of interest" description="Disordered" evidence="1">
    <location>
        <begin position="122"/>
        <end position="143"/>
    </location>
</feature>
<dbReference type="InterPro" id="IPR011990">
    <property type="entry name" value="TPR-like_helical_dom_sf"/>
</dbReference>
<dbReference type="GeneID" id="63853381"/>
<dbReference type="OrthoDB" id="5086500at2759"/>
<sequence length="143" mass="16491">MSERWKEAEEMVRPLFATIPPDHPDWIHNMYGYAHICFKLSCIEEAEKHCVEMLDRITQTQILSLEDPCTVAIGDLLLSIYHHQEREEEIAAIKAKIPGLSLVRNEDRFDPYAIRKGSYLSPQMSRRASPAKQHKTGPPARHI</sequence>
<dbReference type="Proteomes" id="UP000800039">
    <property type="component" value="Unassembled WGS sequence"/>
</dbReference>
<keyword evidence="3" id="KW-1185">Reference proteome</keyword>
<dbReference type="Gene3D" id="1.25.40.10">
    <property type="entry name" value="Tetratricopeptide repeat domain"/>
    <property type="match status" value="1"/>
</dbReference>
<dbReference type="EMBL" id="ML976617">
    <property type="protein sequence ID" value="KAF1843672.1"/>
    <property type="molecule type" value="Genomic_DNA"/>
</dbReference>
<evidence type="ECO:0000256" key="1">
    <source>
        <dbReference type="SAM" id="MobiDB-lite"/>
    </source>
</evidence>